<feature type="transmembrane region" description="Helical" evidence="1">
    <location>
        <begin position="6"/>
        <end position="23"/>
    </location>
</feature>
<protein>
    <recommendedName>
        <fullName evidence="4">DUF2500 domain-containing protein</fullName>
    </recommendedName>
</protein>
<keyword evidence="1" id="KW-0472">Membrane</keyword>
<evidence type="ECO:0000256" key="1">
    <source>
        <dbReference type="SAM" id="Phobius"/>
    </source>
</evidence>
<keyword evidence="3" id="KW-1185">Reference proteome</keyword>
<evidence type="ECO:0000313" key="3">
    <source>
        <dbReference type="Proteomes" id="UP001057868"/>
    </source>
</evidence>
<keyword evidence="1" id="KW-0812">Transmembrane</keyword>
<name>A0A9W5Y4Q0_9CLOT</name>
<reference evidence="2" key="1">
    <citation type="journal article" date="2023" name="Int. J. Syst. Evol. Microbiol.">
        <title>&lt;i&gt;Clostridium folliculivorans&lt;/i&gt; sp. nov., isolated from soil samples of an organic paddy in Japan.</title>
        <authorList>
            <person name="Tazawa J."/>
            <person name="Kobayashi H."/>
            <person name="Tanizawa Y."/>
            <person name="Uchino A."/>
            <person name="Tanaka F."/>
            <person name="Urashima Y."/>
            <person name="Miura S."/>
            <person name="Sakamoto M."/>
            <person name="Ohkuma M."/>
            <person name="Tohno M."/>
        </authorList>
    </citation>
    <scope>NUCLEOTIDE SEQUENCE</scope>
    <source>
        <strain evidence="2">D1-1</strain>
    </source>
</reference>
<dbReference type="EMBL" id="BQXY01000006">
    <property type="protein sequence ID" value="GKU26480.1"/>
    <property type="molecule type" value="Genomic_DNA"/>
</dbReference>
<comment type="caution">
    <text evidence="2">The sequence shown here is derived from an EMBL/GenBank/DDBJ whole genome shotgun (WGS) entry which is preliminary data.</text>
</comment>
<sequence length="113" mass="12990">MMVGKVIFILFVTSIIIKVIITYRNNEKLPVLTTKARLIIKTRDIHTDVHVNGAITSNTDLILVFELDTGSKIKFKVRERIFSGVPEYEWGKLDYKGERFLKFRSASGCIEKL</sequence>
<keyword evidence="1" id="KW-1133">Transmembrane helix</keyword>
<proteinExistence type="predicted"/>
<dbReference type="Proteomes" id="UP001057868">
    <property type="component" value="Unassembled WGS sequence"/>
</dbReference>
<gene>
    <name evidence="2" type="ORF">CFOLD11_33070</name>
</gene>
<dbReference type="RefSeq" id="WP_261853383.1">
    <property type="nucleotide sequence ID" value="NZ_BQXY01000006.1"/>
</dbReference>
<dbReference type="Gene3D" id="2.40.50.660">
    <property type="match status" value="1"/>
</dbReference>
<accession>A0A9W5Y4Q0</accession>
<dbReference type="AlphaFoldDB" id="A0A9W5Y4Q0"/>
<dbReference type="Pfam" id="PF10694">
    <property type="entry name" value="DUF2500"/>
    <property type="match status" value="1"/>
</dbReference>
<evidence type="ECO:0000313" key="2">
    <source>
        <dbReference type="EMBL" id="GKU26480.1"/>
    </source>
</evidence>
<organism evidence="2 3">
    <name type="scientific">Clostridium folliculivorans</name>
    <dbReference type="NCBI Taxonomy" id="2886038"/>
    <lineage>
        <taxon>Bacteria</taxon>
        <taxon>Bacillati</taxon>
        <taxon>Bacillota</taxon>
        <taxon>Clostridia</taxon>
        <taxon>Eubacteriales</taxon>
        <taxon>Clostridiaceae</taxon>
        <taxon>Clostridium</taxon>
    </lineage>
</organism>
<dbReference type="InterPro" id="IPR019635">
    <property type="entry name" value="DUF2500"/>
</dbReference>
<evidence type="ECO:0008006" key="4">
    <source>
        <dbReference type="Google" id="ProtNLM"/>
    </source>
</evidence>